<protein>
    <submittedName>
        <fullName evidence="2">DUF5082 domain-containing protein</fullName>
    </submittedName>
</protein>
<feature type="compositionally biased region" description="Basic and acidic residues" evidence="1">
    <location>
        <begin position="13"/>
        <end position="22"/>
    </location>
</feature>
<comment type="caution">
    <text evidence="2">The sequence shown here is derived from an EMBL/GenBank/DDBJ whole genome shotgun (WGS) entry which is preliminary data.</text>
</comment>
<dbReference type="Proteomes" id="UP000627781">
    <property type="component" value="Unassembled WGS sequence"/>
</dbReference>
<sequence>MSLSGLKRRRDSYRKDISEESSKLEDYRAKAKALASLYERMKEKKSEMKSLEKSLDSFVGQSYEFWEGNVYKTRYKNTAKNELVENGYGKMITIIDNNLDEINTKRAYYENLVYETEGIIGKLHSCLNSVITEIENWVN</sequence>
<evidence type="ECO:0000256" key="1">
    <source>
        <dbReference type="SAM" id="MobiDB-lite"/>
    </source>
</evidence>
<gene>
    <name evidence="2" type="ORF">H9661_18075</name>
</gene>
<keyword evidence="3" id="KW-1185">Reference proteome</keyword>
<proteinExistence type="predicted"/>
<feature type="region of interest" description="Disordered" evidence="1">
    <location>
        <begin position="1"/>
        <end position="22"/>
    </location>
</feature>
<dbReference type="RefSeq" id="WP_143318378.1">
    <property type="nucleotide sequence ID" value="NZ_JACSRA010000041.1"/>
</dbReference>
<accession>A0ABR8PYM0</accession>
<evidence type="ECO:0000313" key="2">
    <source>
        <dbReference type="EMBL" id="MBD7913264.1"/>
    </source>
</evidence>
<evidence type="ECO:0000313" key="3">
    <source>
        <dbReference type="Proteomes" id="UP000627781"/>
    </source>
</evidence>
<reference evidence="2 3" key="1">
    <citation type="submission" date="2020-08" db="EMBL/GenBank/DDBJ databases">
        <title>A Genomic Blueprint of the Chicken Gut Microbiome.</title>
        <authorList>
            <person name="Gilroy R."/>
            <person name="Ravi A."/>
            <person name="Getino M."/>
            <person name="Pursley I."/>
            <person name="Horton D.L."/>
            <person name="Alikhan N.-F."/>
            <person name="Baker D."/>
            <person name="Gharbi K."/>
            <person name="Hall N."/>
            <person name="Watson M."/>
            <person name="Adriaenssens E.M."/>
            <person name="Foster-Nyarko E."/>
            <person name="Jarju S."/>
            <person name="Secka A."/>
            <person name="Antonio M."/>
            <person name="Oren A."/>
            <person name="Chaudhuri R."/>
            <person name="La Ragione R.M."/>
            <person name="Hildebrand F."/>
            <person name="Pallen M.J."/>
        </authorList>
    </citation>
    <scope>NUCLEOTIDE SEQUENCE [LARGE SCALE GENOMIC DNA]</scope>
    <source>
        <strain evidence="2 3">Sa3CVN1</strain>
    </source>
</reference>
<dbReference type="EMBL" id="JACSRA010000041">
    <property type="protein sequence ID" value="MBD7913264.1"/>
    <property type="molecule type" value="Genomic_DNA"/>
</dbReference>
<organism evidence="2 3">
    <name type="scientific">Clostridium cibarium</name>
    <dbReference type="NCBI Taxonomy" id="2762247"/>
    <lineage>
        <taxon>Bacteria</taxon>
        <taxon>Bacillati</taxon>
        <taxon>Bacillota</taxon>
        <taxon>Clostridia</taxon>
        <taxon>Eubacteriales</taxon>
        <taxon>Clostridiaceae</taxon>
        <taxon>Clostridium</taxon>
    </lineage>
</organism>
<feature type="compositionally biased region" description="Basic residues" evidence="1">
    <location>
        <begin position="1"/>
        <end position="12"/>
    </location>
</feature>
<name>A0ABR8PYM0_9CLOT</name>